<comment type="similarity">
    <text evidence="1">Belongs to the FemABX family.</text>
</comment>
<keyword evidence="4" id="KW-0573">Peptidoglycan synthesis</keyword>
<dbReference type="SUPFAM" id="SSF55729">
    <property type="entry name" value="Acyl-CoA N-acyltransferases (Nat)"/>
    <property type="match status" value="2"/>
</dbReference>
<dbReference type="PANTHER" id="PTHR36174:SF1">
    <property type="entry name" value="LIPID II:GLYCINE GLYCYLTRANSFERASE"/>
    <property type="match status" value="1"/>
</dbReference>
<evidence type="ECO:0000256" key="1">
    <source>
        <dbReference type="ARBA" id="ARBA00009943"/>
    </source>
</evidence>
<dbReference type="GO" id="GO:0071555">
    <property type="term" value="P:cell wall organization"/>
    <property type="evidence" value="ECO:0007669"/>
    <property type="project" value="UniProtKB-KW"/>
</dbReference>
<evidence type="ECO:0000313" key="7">
    <source>
        <dbReference type="EMBL" id="KKQ70336.1"/>
    </source>
</evidence>
<evidence type="ECO:0000256" key="5">
    <source>
        <dbReference type="ARBA" id="ARBA00023315"/>
    </source>
</evidence>
<evidence type="ECO:0000256" key="2">
    <source>
        <dbReference type="ARBA" id="ARBA00022679"/>
    </source>
</evidence>
<dbReference type="InterPro" id="IPR050644">
    <property type="entry name" value="PG_Glycine_Bridge_Synth"/>
</dbReference>
<dbReference type="GO" id="GO:0009252">
    <property type="term" value="P:peptidoglycan biosynthetic process"/>
    <property type="evidence" value="ECO:0007669"/>
    <property type="project" value="UniProtKB-KW"/>
</dbReference>
<evidence type="ECO:0000256" key="4">
    <source>
        <dbReference type="ARBA" id="ARBA00022984"/>
    </source>
</evidence>
<evidence type="ECO:0000256" key="3">
    <source>
        <dbReference type="ARBA" id="ARBA00022960"/>
    </source>
</evidence>
<keyword evidence="5" id="KW-0012">Acyltransferase</keyword>
<keyword evidence="6" id="KW-0961">Cell wall biogenesis/degradation</keyword>
<sequence>MRLIDITKEQLNNYLTKQKQSQFLQSFEWGEFQEAAGNKVFRFGIEENGELVGVVTLIRKRLFLGLGYFYAPRVGICDLRFAISDLFLEIKKIAKKEKCIFLRFEPVVKLEVRSKKYKIIETISLQPKKTLILDISKSEDEILKQMHPKTRYNIRLTEKKGIEISEAKKEDFEEFWEIMRETNERDGFRLHGKEYYWKMLFNVQYSILNNHSISNNNSISNNQYSISGLSIKLFIAKYQNKIIAGNIVAFFGDTVTYVHGASSNEYRNLMATYALQWQSIREAKARGCRYYDFFGIDESKWPGVTRFKKGYGGEEVDYPGTFDAVFDSVLYKMYNWLRWVRRKIK</sequence>
<dbReference type="InterPro" id="IPR003447">
    <property type="entry name" value="FEMABX"/>
</dbReference>
<evidence type="ECO:0000313" key="8">
    <source>
        <dbReference type="Proteomes" id="UP000034022"/>
    </source>
</evidence>
<dbReference type="Proteomes" id="UP000034022">
    <property type="component" value="Unassembled WGS sequence"/>
</dbReference>
<dbReference type="PANTHER" id="PTHR36174">
    <property type="entry name" value="LIPID II:GLYCINE GLYCYLTRANSFERASE"/>
    <property type="match status" value="1"/>
</dbReference>
<keyword evidence="3" id="KW-0133">Cell shape</keyword>
<organism evidence="7 8">
    <name type="scientific">Candidatus Falkowbacteria bacterium GW2011_GWE1_38_31</name>
    <dbReference type="NCBI Taxonomy" id="1618638"/>
    <lineage>
        <taxon>Bacteria</taxon>
        <taxon>Candidatus Falkowiibacteriota</taxon>
    </lineage>
</organism>
<dbReference type="InterPro" id="IPR016181">
    <property type="entry name" value="Acyl_CoA_acyltransferase"/>
</dbReference>
<reference evidence="7 8" key="1">
    <citation type="journal article" date="2015" name="Nature">
        <title>rRNA introns, odd ribosomes, and small enigmatic genomes across a large radiation of phyla.</title>
        <authorList>
            <person name="Brown C.T."/>
            <person name="Hug L.A."/>
            <person name="Thomas B.C."/>
            <person name="Sharon I."/>
            <person name="Castelle C.J."/>
            <person name="Singh A."/>
            <person name="Wilkins M.J."/>
            <person name="Williams K.H."/>
            <person name="Banfield J.F."/>
        </authorList>
    </citation>
    <scope>NUCLEOTIDE SEQUENCE [LARGE SCALE GENOMIC DNA]</scope>
</reference>
<evidence type="ECO:0000256" key="6">
    <source>
        <dbReference type="ARBA" id="ARBA00023316"/>
    </source>
</evidence>
<dbReference type="Gene3D" id="3.40.630.30">
    <property type="match status" value="2"/>
</dbReference>
<dbReference type="AlphaFoldDB" id="A0A0G0MZQ5"/>
<protein>
    <submittedName>
        <fullName evidence="7">Methicillin resistance protein</fullName>
    </submittedName>
</protein>
<proteinExistence type="inferred from homology"/>
<dbReference type="EMBL" id="LBUU01000005">
    <property type="protein sequence ID" value="KKQ70336.1"/>
    <property type="molecule type" value="Genomic_DNA"/>
</dbReference>
<dbReference type="Pfam" id="PF02388">
    <property type="entry name" value="FemAB"/>
    <property type="match status" value="3"/>
</dbReference>
<accession>A0A0G0MZQ5</accession>
<dbReference type="GO" id="GO:0016755">
    <property type="term" value="F:aminoacyltransferase activity"/>
    <property type="evidence" value="ECO:0007669"/>
    <property type="project" value="InterPro"/>
</dbReference>
<comment type="caution">
    <text evidence="7">The sequence shown here is derived from an EMBL/GenBank/DDBJ whole genome shotgun (WGS) entry which is preliminary data.</text>
</comment>
<name>A0A0G0MZQ5_9BACT</name>
<dbReference type="GO" id="GO:0008360">
    <property type="term" value="P:regulation of cell shape"/>
    <property type="evidence" value="ECO:0007669"/>
    <property type="project" value="UniProtKB-KW"/>
</dbReference>
<gene>
    <name evidence="7" type="ORF">US91_C0005G0041</name>
</gene>
<dbReference type="PROSITE" id="PS51191">
    <property type="entry name" value="FEMABX"/>
    <property type="match status" value="1"/>
</dbReference>
<keyword evidence="2" id="KW-0808">Transferase</keyword>